<dbReference type="Proteomes" id="UP000203507">
    <property type="component" value="Segment"/>
</dbReference>
<dbReference type="RefSeq" id="YP_009362443.1">
    <property type="nucleotide sequence ID" value="NC_034618.1"/>
</dbReference>
<keyword evidence="1" id="KW-1133">Transmembrane helix</keyword>
<dbReference type="InterPro" id="IPR016187">
    <property type="entry name" value="CTDL_fold"/>
</dbReference>
<name>A0A1X9T5F4_9VIRU</name>
<evidence type="ECO:0000256" key="1">
    <source>
        <dbReference type="SAM" id="Phobius"/>
    </source>
</evidence>
<protein>
    <submittedName>
        <fullName evidence="2">C-type lectin protein</fullName>
    </submittedName>
</protein>
<keyword evidence="1" id="KW-0472">Membrane</keyword>
<feature type="transmembrane region" description="Helical" evidence="1">
    <location>
        <begin position="38"/>
        <end position="58"/>
    </location>
</feature>
<dbReference type="InterPro" id="IPR016186">
    <property type="entry name" value="C-type_lectin-like/link_sf"/>
</dbReference>
<keyword evidence="2" id="KW-0430">Lectin</keyword>
<sequence length="184" mass="20621">MTNYVSAPRMEIVDPIQKPTRLQDFITWVLHGEISLKVFIPVVVAIYSVFFILLAVSLSSVNNGPMPLEEPRVPSLHVNGTTGYIRDGVVMCAAGWYMNATTCYGMFPDATSAGLGTKECERAKAFLLPVDKREKLNTFLPMSQNRYWVDYANQENCTYVTKEGLFGEDDCNVNYPFICARGLL</sequence>
<accession>A0A1X9T5F4</accession>
<dbReference type="EMBL" id="KX832224">
    <property type="protein sequence ID" value="ARR28934.1"/>
    <property type="molecule type" value="Genomic_DNA"/>
</dbReference>
<evidence type="ECO:0000313" key="3">
    <source>
        <dbReference type="Proteomes" id="UP000203507"/>
    </source>
</evidence>
<dbReference type="SUPFAM" id="SSF56436">
    <property type="entry name" value="C-type lectin-like"/>
    <property type="match status" value="1"/>
</dbReference>
<keyword evidence="1" id="KW-0812">Transmembrane</keyword>
<reference evidence="2" key="1">
    <citation type="journal article" date="2017" name="Vet. Pathol.">
        <title>Ranid Herpesvirus 3 and Proliferative Dermatitis in Free-Ranging Wild Common Frogs (Rana Temporaria).</title>
        <authorList>
            <person name="Origgi F.C."/>
            <person name="Schmidt B.R."/>
            <person name="Lohmann P."/>
            <person name="Otten P."/>
            <person name="Akdesir E."/>
            <person name="Gaschen V."/>
            <person name="Aguilar-Bultet L."/>
            <person name="Wahli T."/>
            <person name="Sattler U."/>
            <person name="Stoffel M.H."/>
        </authorList>
    </citation>
    <scope>NUCLEOTIDE SEQUENCE [LARGE SCALE GENOMIC DNA]</scope>
    <source>
        <strain evidence="2">FO1_2015</strain>
    </source>
</reference>
<evidence type="ECO:0000313" key="2">
    <source>
        <dbReference type="EMBL" id="ARR28934.1"/>
    </source>
</evidence>
<organism evidence="2">
    <name type="scientific">Ranid herpesvirus 3</name>
    <dbReference type="NCBI Taxonomy" id="1987509"/>
    <lineage>
        <taxon>Viruses</taxon>
        <taxon>Duplodnaviria</taxon>
        <taxon>Heunggongvirae</taxon>
        <taxon>Peploviricota</taxon>
        <taxon>Herviviricetes</taxon>
        <taxon>Herpesvirales</taxon>
        <taxon>Alloherpesviridae</taxon>
        <taxon>Batravirus</taxon>
        <taxon>Batravirus ranidallo3</taxon>
    </lineage>
</organism>
<proteinExistence type="predicted"/>
<dbReference type="KEGG" id="vg:32878268"/>
<dbReference type="GO" id="GO:0030246">
    <property type="term" value="F:carbohydrate binding"/>
    <property type="evidence" value="ECO:0007669"/>
    <property type="project" value="UniProtKB-KW"/>
</dbReference>
<keyword evidence="3" id="KW-1185">Reference proteome</keyword>
<dbReference type="Gene3D" id="3.10.100.10">
    <property type="entry name" value="Mannose-Binding Protein A, subunit A"/>
    <property type="match status" value="1"/>
</dbReference>
<dbReference type="GeneID" id="32878268"/>